<evidence type="ECO:0000259" key="2">
    <source>
        <dbReference type="PROSITE" id="PS50181"/>
    </source>
</evidence>
<dbReference type="KEGG" id="ccin:107266831"/>
<dbReference type="PANTHER" id="PTHR13318">
    <property type="entry name" value="PARTNER OF PAIRED, ISOFORM B-RELATED"/>
    <property type="match status" value="1"/>
</dbReference>
<dbReference type="Proteomes" id="UP000694920">
    <property type="component" value="Unplaced"/>
</dbReference>
<proteinExistence type="predicted"/>
<dbReference type="PANTHER" id="PTHR13318:SF152">
    <property type="entry name" value="F-BOX_LRR-REPEAT PROTEIN 4"/>
    <property type="match status" value="1"/>
</dbReference>
<reference evidence="4" key="1">
    <citation type="submission" date="2025-08" db="UniProtKB">
        <authorList>
            <consortium name="RefSeq"/>
        </authorList>
    </citation>
    <scope>IDENTIFICATION</scope>
</reference>
<dbReference type="GO" id="GO:0019005">
    <property type="term" value="C:SCF ubiquitin ligase complex"/>
    <property type="evidence" value="ECO:0007669"/>
    <property type="project" value="TreeGrafter"/>
</dbReference>
<sequence>MVSFDEVKVELVSVNTEKNLTNKESVAFVEQFVKEVSDFSSQYGSDNSISYTAYNIAGNPSKFPDYGDYPQAFVMRTYGCWWDVAPSRPIDYMPQNNGPVISQDYIDVEYYREVYPVRVSIYETYNPGSVVAIWARDNNRRWHQLWSGPPQIVSRKPRIFSPPLQLCHFKTKMIRVEFNHSLLDYYTEVDAILLIGTSELILPHIGFQNRNLSALLQELGDTTHNNEDQYNLTPDYLKINQDLKKLKNTLGKHCVLYKSKVMDKVPIGKLVSKLGMHCHCIPPIDEAFNSLQHFLQEDFPKLIHDINLSAASSSLTDTSPSTSNSIDNTCGSFSSLPDETLLKILKNLDLQSLCRCCKVNRRFNNIARDALLYTSLNLKPYWYCLDIVALNYLAPRCQYLQKLDLSWCGNYDAITSYDIIEFLNSCGSQLTHLRLNSCQFVNDSVIEKVAAVCNDLKELCLRNCIAITNHGFRQLTKLKFLERLELYRTTIETSSLCAILKQNPQMHHLNLAGCNHIPNMDEVAIAIANSCPHLESIDFWKAHSLSPNGVRALTRCVQLREVDFGWCLGMGAPGDSLRALLSSCRSLEKVFLAALRGLTDRDLEPLLSCQKLQQLDLLGARSLTPDICLRFLLCCPQLRMIDLSFCEAISDIKVQEWRQLYPHVSIKRSFQTSGFNFI</sequence>
<gene>
    <name evidence="4" type="primary">LOC107266831</name>
</gene>
<evidence type="ECO:0000313" key="3">
    <source>
        <dbReference type="Proteomes" id="UP000694920"/>
    </source>
</evidence>
<dbReference type="InterPro" id="IPR006553">
    <property type="entry name" value="Leu-rich_rpt_Cys-con_subtyp"/>
</dbReference>
<dbReference type="InterPro" id="IPR057207">
    <property type="entry name" value="FBXL15_LRR"/>
</dbReference>
<dbReference type="InterPro" id="IPR001810">
    <property type="entry name" value="F-box_dom"/>
</dbReference>
<dbReference type="CTD" id="26235"/>
<keyword evidence="3" id="KW-1185">Reference proteome</keyword>
<evidence type="ECO:0000313" key="4">
    <source>
        <dbReference type="RefSeq" id="XP_015593223.1"/>
    </source>
</evidence>
<dbReference type="GeneID" id="107266831"/>
<keyword evidence="1" id="KW-0833">Ubl conjugation pathway</keyword>
<evidence type="ECO:0000256" key="1">
    <source>
        <dbReference type="ARBA" id="ARBA00022786"/>
    </source>
</evidence>
<dbReference type="CDD" id="cd09917">
    <property type="entry name" value="F-box_SF"/>
    <property type="match status" value="1"/>
</dbReference>
<dbReference type="SMART" id="SM00367">
    <property type="entry name" value="LRR_CC"/>
    <property type="match status" value="6"/>
</dbReference>
<dbReference type="InterPro" id="IPR032675">
    <property type="entry name" value="LRR_dom_sf"/>
</dbReference>
<dbReference type="SMART" id="SM00256">
    <property type="entry name" value="FBOX"/>
    <property type="match status" value="1"/>
</dbReference>
<dbReference type="RefSeq" id="XP_015593223.1">
    <property type="nucleotide sequence ID" value="XM_015737737.2"/>
</dbReference>
<dbReference type="PROSITE" id="PS50181">
    <property type="entry name" value="FBOX"/>
    <property type="match status" value="1"/>
</dbReference>
<dbReference type="Pfam" id="PF25372">
    <property type="entry name" value="DUF7885"/>
    <property type="match status" value="1"/>
</dbReference>
<feature type="domain" description="F-box" evidence="2">
    <location>
        <begin position="330"/>
        <end position="376"/>
    </location>
</feature>
<dbReference type="Pfam" id="PF12937">
    <property type="entry name" value="F-box-like"/>
    <property type="match status" value="1"/>
</dbReference>
<dbReference type="Gene3D" id="1.20.1280.50">
    <property type="match status" value="1"/>
</dbReference>
<name>A0AAJ7BT94_CEPCN</name>
<dbReference type="SUPFAM" id="SSF81383">
    <property type="entry name" value="F-box domain"/>
    <property type="match status" value="1"/>
</dbReference>
<protein>
    <submittedName>
        <fullName evidence="4">F-box/LRR-repeat protein 4</fullName>
    </submittedName>
</protein>
<dbReference type="SUPFAM" id="SSF52047">
    <property type="entry name" value="RNI-like"/>
    <property type="match status" value="1"/>
</dbReference>
<dbReference type="AlphaFoldDB" id="A0AAJ7BT94"/>
<dbReference type="InterPro" id="IPR036047">
    <property type="entry name" value="F-box-like_dom_sf"/>
</dbReference>
<accession>A0AAJ7BT94</accession>
<dbReference type="GO" id="GO:0031146">
    <property type="term" value="P:SCF-dependent proteasomal ubiquitin-dependent protein catabolic process"/>
    <property type="evidence" value="ECO:0007669"/>
    <property type="project" value="TreeGrafter"/>
</dbReference>
<dbReference type="Gene3D" id="3.80.10.10">
    <property type="entry name" value="Ribonuclease Inhibitor"/>
    <property type="match status" value="2"/>
</dbReference>
<organism evidence="3 4">
    <name type="scientific">Cephus cinctus</name>
    <name type="common">Wheat stem sawfly</name>
    <dbReference type="NCBI Taxonomy" id="211228"/>
    <lineage>
        <taxon>Eukaryota</taxon>
        <taxon>Metazoa</taxon>
        <taxon>Ecdysozoa</taxon>
        <taxon>Arthropoda</taxon>
        <taxon>Hexapoda</taxon>
        <taxon>Insecta</taxon>
        <taxon>Pterygota</taxon>
        <taxon>Neoptera</taxon>
        <taxon>Endopterygota</taxon>
        <taxon>Hymenoptera</taxon>
        <taxon>Cephoidea</taxon>
        <taxon>Cephidae</taxon>
        <taxon>Cephus</taxon>
    </lineage>
</organism>